<dbReference type="GO" id="GO:0008171">
    <property type="term" value="F:O-methyltransferase activity"/>
    <property type="evidence" value="ECO:0007669"/>
    <property type="project" value="InterPro"/>
</dbReference>
<evidence type="ECO:0000259" key="5">
    <source>
        <dbReference type="Pfam" id="PF00891"/>
    </source>
</evidence>
<dbReference type="PANTHER" id="PTHR43712">
    <property type="entry name" value="PUTATIVE (AFU_ORTHOLOGUE AFUA_4G14580)-RELATED"/>
    <property type="match status" value="1"/>
</dbReference>
<dbReference type="PANTHER" id="PTHR43712:SF11">
    <property type="entry name" value="O-METHYLTRANSFERASE (AFU_ORTHOLOGUE AFUA_2G17820)-RELATED"/>
    <property type="match status" value="1"/>
</dbReference>
<dbReference type="InterPro" id="IPR036388">
    <property type="entry name" value="WH-like_DNA-bd_sf"/>
</dbReference>
<dbReference type="Pfam" id="PF08100">
    <property type="entry name" value="Dimerisation"/>
    <property type="match status" value="1"/>
</dbReference>
<sequence>MDLVLSDPPARSEHCTAVAASLEQPNNELWKLLSKISTCIAAGQRKEAIDATERLHDAMELPEERIFRIMAMPSDATALGLAIDMKLFDIAVRHMDSTGKAIALSELATLSGSDPNLLLRIVRFLLGHGLFTEVAAQCYQANELGRSLVNNQPMGAVVLAMSTSFPSFGNMIQYFRKNGFNNPCDAKRGPWQDSQGSDESFFEWLEGRPKEKKAFHLSMSGVRPNVVCQWFNHYPVEERLEAAGDRVALVDVGGGMGHDSKRLLERYPSLRDKLQVLDLPKVVMQAPAYAGIQFVGHNFFDLYPDTVRGANTYYMRMILHDWPEKQARSILANVREAMSEDSVLLINESVLPEQRVSMYEARMDFLMMAYCASMERTESQWKKLLQGSGFVIRRIWTCGPMSLIEAVLDTV</sequence>
<evidence type="ECO:0000256" key="3">
    <source>
        <dbReference type="ARBA" id="ARBA00022691"/>
    </source>
</evidence>
<dbReference type="InterPro" id="IPR001077">
    <property type="entry name" value="COMT_C"/>
</dbReference>
<dbReference type="InterPro" id="IPR029063">
    <property type="entry name" value="SAM-dependent_MTases_sf"/>
</dbReference>
<dbReference type="Proteomes" id="UP000700596">
    <property type="component" value="Unassembled WGS sequence"/>
</dbReference>
<keyword evidence="2" id="KW-0808">Transferase</keyword>
<dbReference type="Pfam" id="PF00891">
    <property type="entry name" value="Methyltransf_2"/>
    <property type="match status" value="1"/>
</dbReference>
<evidence type="ECO:0000259" key="6">
    <source>
        <dbReference type="Pfam" id="PF08100"/>
    </source>
</evidence>
<dbReference type="PROSITE" id="PS51683">
    <property type="entry name" value="SAM_OMT_II"/>
    <property type="match status" value="1"/>
</dbReference>
<proteinExistence type="predicted"/>
<dbReference type="AlphaFoldDB" id="A0A9P9D3B5"/>
<gene>
    <name evidence="7" type="ORF">B0J11DRAFT_191420</name>
</gene>
<comment type="caution">
    <text evidence="7">The sequence shown here is derived from an EMBL/GenBank/DDBJ whole genome shotgun (WGS) entry which is preliminary data.</text>
</comment>
<dbReference type="SUPFAM" id="SSF46785">
    <property type="entry name" value="Winged helix' DNA-binding domain"/>
    <property type="match status" value="1"/>
</dbReference>
<keyword evidence="8" id="KW-1185">Reference proteome</keyword>
<accession>A0A9P9D3B5</accession>
<dbReference type="SUPFAM" id="SSF53335">
    <property type="entry name" value="S-adenosyl-L-methionine-dependent methyltransferases"/>
    <property type="match status" value="1"/>
</dbReference>
<keyword evidence="1 7" id="KW-0489">Methyltransferase</keyword>
<evidence type="ECO:0000313" key="7">
    <source>
        <dbReference type="EMBL" id="KAH7111848.1"/>
    </source>
</evidence>
<dbReference type="Gene3D" id="3.40.50.150">
    <property type="entry name" value="Vaccinia Virus protein VP39"/>
    <property type="match status" value="1"/>
</dbReference>
<dbReference type="EMBL" id="JAGMWT010000023">
    <property type="protein sequence ID" value="KAH7111848.1"/>
    <property type="molecule type" value="Genomic_DNA"/>
</dbReference>
<dbReference type="InterPro" id="IPR012967">
    <property type="entry name" value="COMT_dimerisation"/>
</dbReference>
<dbReference type="GO" id="GO:0032259">
    <property type="term" value="P:methylation"/>
    <property type="evidence" value="ECO:0007669"/>
    <property type="project" value="UniProtKB-KW"/>
</dbReference>
<evidence type="ECO:0000256" key="2">
    <source>
        <dbReference type="ARBA" id="ARBA00022679"/>
    </source>
</evidence>
<dbReference type="PIRSF" id="PIRSF005739">
    <property type="entry name" value="O-mtase"/>
    <property type="match status" value="1"/>
</dbReference>
<keyword evidence="3" id="KW-0949">S-adenosyl-L-methionine</keyword>
<evidence type="ECO:0000256" key="4">
    <source>
        <dbReference type="PIRSR" id="PIRSR005739-1"/>
    </source>
</evidence>
<dbReference type="GO" id="GO:0046983">
    <property type="term" value="F:protein dimerization activity"/>
    <property type="evidence" value="ECO:0007669"/>
    <property type="project" value="InterPro"/>
</dbReference>
<feature type="domain" description="O-methyltransferase C-terminal" evidence="5">
    <location>
        <begin position="248"/>
        <end position="390"/>
    </location>
</feature>
<evidence type="ECO:0000313" key="8">
    <source>
        <dbReference type="Proteomes" id="UP000700596"/>
    </source>
</evidence>
<dbReference type="Gene3D" id="1.10.10.10">
    <property type="entry name" value="Winged helix-like DNA-binding domain superfamily/Winged helix DNA-binding domain"/>
    <property type="match status" value="1"/>
</dbReference>
<name>A0A9P9D3B5_9PLEO</name>
<organism evidence="7 8">
    <name type="scientific">Dendryphion nanum</name>
    <dbReference type="NCBI Taxonomy" id="256645"/>
    <lineage>
        <taxon>Eukaryota</taxon>
        <taxon>Fungi</taxon>
        <taxon>Dikarya</taxon>
        <taxon>Ascomycota</taxon>
        <taxon>Pezizomycotina</taxon>
        <taxon>Dothideomycetes</taxon>
        <taxon>Pleosporomycetidae</taxon>
        <taxon>Pleosporales</taxon>
        <taxon>Torulaceae</taxon>
        <taxon>Dendryphion</taxon>
    </lineage>
</organism>
<protein>
    <submittedName>
        <fullName evidence="7">S-adenosyl-L-methionine-dependent methyltransferase</fullName>
    </submittedName>
</protein>
<dbReference type="OrthoDB" id="1535081at2759"/>
<evidence type="ECO:0000256" key="1">
    <source>
        <dbReference type="ARBA" id="ARBA00022603"/>
    </source>
</evidence>
<reference evidence="7" key="1">
    <citation type="journal article" date="2021" name="Nat. Commun.">
        <title>Genetic determinants of endophytism in the Arabidopsis root mycobiome.</title>
        <authorList>
            <person name="Mesny F."/>
            <person name="Miyauchi S."/>
            <person name="Thiergart T."/>
            <person name="Pickel B."/>
            <person name="Atanasova L."/>
            <person name="Karlsson M."/>
            <person name="Huettel B."/>
            <person name="Barry K.W."/>
            <person name="Haridas S."/>
            <person name="Chen C."/>
            <person name="Bauer D."/>
            <person name="Andreopoulos W."/>
            <person name="Pangilinan J."/>
            <person name="LaButti K."/>
            <person name="Riley R."/>
            <person name="Lipzen A."/>
            <person name="Clum A."/>
            <person name="Drula E."/>
            <person name="Henrissat B."/>
            <person name="Kohler A."/>
            <person name="Grigoriev I.V."/>
            <person name="Martin F.M."/>
            <person name="Hacquard S."/>
        </authorList>
    </citation>
    <scope>NUCLEOTIDE SEQUENCE</scope>
    <source>
        <strain evidence="7">MPI-CAGE-CH-0243</strain>
    </source>
</reference>
<dbReference type="InterPro" id="IPR016461">
    <property type="entry name" value="COMT-like"/>
</dbReference>
<feature type="domain" description="O-methyltransferase dimerisation" evidence="6">
    <location>
        <begin position="77"/>
        <end position="150"/>
    </location>
</feature>
<dbReference type="InterPro" id="IPR036390">
    <property type="entry name" value="WH_DNA-bd_sf"/>
</dbReference>
<feature type="active site" description="Proton acceptor" evidence="4">
    <location>
        <position position="320"/>
    </location>
</feature>